<protein>
    <submittedName>
        <fullName evidence="2">Uncharacterized protein</fullName>
    </submittedName>
</protein>
<evidence type="ECO:0000313" key="2">
    <source>
        <dbReference type="EMBL" id="KZV96027.1"/>
    </source>
</evidence>
<name>A0A165KA18_EXIGL</name>
<proteinExistence type="predicted"/>
<organism evidence="2 3">
    <name type="scientific">Exidia glandulosa HHB12029</name>
    <dbReference type="NCBI Taxonomy" id="1314781"/>
    <lineage>
        <taxon>Eukaryota</taxon>
        <taxon>Fungi</taxon>
        <taxon>Dikarya</taxon>
        <taxon>Basidiomycota</taxon>
        <taxon>Agaricomycotina</taxon>
        <taxon>Agaricomycetes</taxon>
        <taxon>Auriculariales</taxon>
        <taxon>Exidiaceae</taxon>
        <taxon>Exidia</taxon>
    </lineage>
</organism>
<dbReference type="Proteomes" id="UP000077266">
    <property type="component" value="Unassembled WGS sequence"/>
</dbReference>
<reference evidence="2 3" key="1">
    <citation type="journal article" date="2016" name="Mol. Biol. Evol.">
        <title>Comparative Genomics of Early-Diverging Mushroom-Forming Fungi Provides Insights into the Origins of Lignocellulose Decay Capabilities.</title>
        <authorList>
            <person name="Nagy L.G."/>
            <person name="Riley R."/>
            <person name="Tritt A."/>
            <person name="Adam C."/>
            <person name="Daum C."/>
            <person name="Floudas D."/>
            <person name="Sun H."/>
            <person name="Yadav J.S."/>
            <person name="Pangilinan J."/>
            <person name="Larsson K.H."/>
            <person name="Matsuura K."/>
            <person name="Barry K."/>
            <person name="Labutti K."/>
            <person name="Kuo R."/>
            <person name="Ohm R.A."/>
            <person name="Bhattacharya S.S."/>
            <person name="Shirouzu T."/>
            <person name="Yoshinaga Y."/>
            <person name="Martin F.M."/>
            <person name="Grigoriev I.V."/>
            <person name="Hibbett D.S."/>
        </authorList>
    </citation>
    <scope>NUCLEOTIDE SEQUENCE [LARGE SCALE GENOMIC DNA]</scope>
    <source>
        <strain evidence="2 3">HHB12029</strain>
    </source>
</reference>
<sequence length="507" mass="56790">MGQPSVDISPETFYALRRRDADPCKPPAGPRNAVGTTVDKEMRRGWLSLTALSSFCVRNSNESFAAGFYPHKDDEGRFDGIAIAIAGKGPDGVPQETQSFLKIVFGLLRVYAGLNRTQASKEKIPLRDSLIKHVLDFSWDHWRSKLYESSVDIFDERAEAVRAKLGPSQLQEFNILLEHINMIRALTASLDAPNSNKQHLAREIRHLKLWLNKDSTLGLMNVVDVGSCINRAEINHILDFKNVLVDVSCHLEGDEPGRLMRDFSLTAYALNIAAVARQAARIGTIVMWRPDFFRDNPHIVFLAPVRRTIAVQPVHACANISKVEDIDPDVMKATSVSGFLHPPMNLLQHLLRVAEPGIQIFPAIGTSSLLCYGCDRCLRTFNSYQPRRMSGRPGKDVAFAGTSGKIIPWISPRYHIRGGSRPLKIHMDEGIIRTARWDVMEHLSVLSASSWRSASMWANHPVKTLRRPRDVVDEISTLCFSSPDDSPRSARQRIKVSHEPTPDLILD</sequence>
<accession>A0A165KA18</accession>
<feature type="region of interest" description="Disordered" evidence="1">
    <location>
        <begin position="482"/>
        <end position="507"/>
    </location>
</feature>
<gene>
    <name evidence="2" type="ORF">EXIGLDRAFT_833953</name>
</gene>
<keyword evidence="3" id="KW-1185">Reference proteome</keyword>
<dbReference type="InParanoid" id="A0A165KA18"/>
<dbReference type="EMBL" id="KV425948">
    <property type="protein sequence ID" value="KZV96027.1"/>
    <property type="molecule type" value="Genomic_DNA"/>
</dbReference>
<evidence type="ECO:0000313" key="3">
    <source>
        <dbReference type="Proteomes" id="UP000077266"/>
    </source>
</evidence>
<evidence type="ECO:0000256" key="1">
    <source>
        <dbReference type="SAM" id="MobiDB-lite"/>
    </source>
</evidence>
<dbReference type="AlphaFoldDB" id="A0A165KA18"/>